<dbReference type="OMA" id="RCRMEIG"/>
<reference evidence="4" key="1">
    <citation type="journal article" date="2013" name="Nature">
        <title>Pan genome of the phytoplankton Emiliania underpins its global distribution.</title>
        <authorList>
            <person name="Read B.A."/>
            <person name="Kegel J."/>
            <person name="Klute M.J."/>
            <person name="Kuo A."/>
            <person name="Lefebvre S.C."/>
            <person name="Maumus F."/>
            <person name="Mayer C."/>
            <person name="Miller J."/>
            <person name="Monier A."/>
            <person name="Salamov A."/>
            <person name="Young J."/>
            <person name="Aguilar M."/>
            <person name="Claverie J.M."/>
            <person name="Frickenhaus S."/>
            <person name="Gonzalez K."/>
            <person name="Herman E.K."/>
            <person name="Lin Y.C."/>
            <person name="Napier J."/>
            <person name="Ogata H."/>
            <person name="Sarno A.F."/>
            <person name="Shmutz J."/>
            <person name="Schroeder D."/>
            <person name="de Vargas C."/>
            <person name="Verret F."/>
            <person name="von Dassow P."/>
            <person name="Valentin K."/>
            <person name="Van de Peer Y."/>
            <person name="Wheeler G."/>
            <person name="Dacks J.B."/>
            <person name="Delwiche C.F."/>
            <person name="Dyhrman S.T."/>
            <person name="Glockner G."/>
            <person name="John U."/>
            <person name="Richards T."/>
            <person name="Worden A.Z."/>
            <person name="Zhang X."/>
            <person name="Grigoriev I.V."/>
            <person name="Allen A.E."/>
            <person name="Bidle K."/>
            <person name="Borodovsky M."/>
            <person name="Bowler C."/>
            <person name="Brownlee C."/>
            <person name="Cock J.M."/>
            <person name="Elias M."/>
            <person name="Gladyshev V.N."/>
            <person name="Groth M."/>
            <person name="Guda C."/>
            <person name="Hadaegh A."/>
            <person name="Iglesias-Rodriguez M.D."/>
            <person name="Jenkins J."/>
            <person name="Jones B.M."/>
            <person name="Lawson T."/>
            <person name="Leese F."/>
            <person name="Lindquist E."/>
            <person name="Lobanov A."/>
            <person name="Lomsadze A."/>
            <person name="Malik S.B."/>
            <person name="Marsh M.E."/>
            <person name="Mackinder L."/>
            <person name="Mock T."/>
            <person name="Mueller-Roeber B."/>
            <person name="Pagarete A."/>
            <person name="Parker M."/>
            <person name="Probert I."/>
            <person name="Quesneville H."/>
            <person name="Raines C."/>
            <person name="Rensing S.A."/>
            <person name="Riano-Pachon D.M."/>
            <person name="Richier S."/>
            <person name="Rokitta S."/>
            <person name="Shiraiwa Y."/>
            <person name="Soanes D.M."/>
            <person name="van der Giezen M."/>
            <person name="Wahlund T.M."/>
            <person name="Williams B."/>
            <person name="Wilson W."/>
            <person name="Wolfe G."/>
            <person name="Wurch L.L."/>
        </authorList>
    </citation>
    <scope>NUCLEOTIDE SEQUENCE</scope>
</reference>
<dbReference type="GeneID" id="17275188"/>
<feature type="chain" id="PRO_5044291650" evidence="2">
    <location>
        <begin position="20"/>
        <end position="256"/>
    </location>
</feature>
<dbReference type="KEGG" id="ehx:EMIHUDRAFT_365595"/>
<feature type="compositionally biased region" description="Low complexity" evidence="1">
    <location>
        <begin position="98"/>
        <end position="107"/>
    </location>
</feature>
<name>A0A0D3K2D0_EMIH1</name>
<evidence type="ECO:0000256" key="1">
    <source>
        <dbReference type="SAM" id="MobiDB-lite"/>
    </source>
</evidence>
<feature type="region of interest" description="Disordered" evidence="1">
    <location>
        <begin position="215"/>
        <end position="256"/>
    </location>
</feature>
<reference evidence="3" key="2">
    <citation type="submission" date="2024-10" db="UniProtKB">
        <authorList>
            <consortium name="EnsemblProtists"/>
        </authorList>
    </citation>
    <scope>IDENTIFICATION</scope>
</reference>
<dbReference type="Proteomes" id="UP000013827">
    <property type="component" value="Unassembled WGS sequence"/>
</dbReference>
<organism evidence="3 4">
    <name type="scientific">Emiliania huxleyi (strain CCMP1516)</name>
    <dbReference type="NCBI Taxonomy" id="280463"/>
    <lineage>
        <taxon>Eukaryota</taxon>
        <taxon>Haptista</taxon>
        <taxon>Haptophyta</taxon>
        <taxon>Prymnesiophyceae</taxon>
        <taxon>Isochrysidales</taxon>
        <taxon>Noelaerhabdaceae</taxon>
        <taxon>Emiliania</taxon>
    </lineage>
</organism>
<dbReference type="PaxDb" id="2903-EOD29915"/>
<dbReference type="HOGENOM" id="CLU_1087531_0_0_1"/>
<feature type="compositionally biased region" description="Low complexity" evidence="1">
    <location>
        <begin position="233"/>
        <end position="247"/>
    </location>
</feature>
<sequence>MLHIGFLAAILLDQFTSLGKTGCQAARASEWAGRRCRMEIGGGEDGFAEGALRATEAGEGVELSAASDAMSSLDALQARLDGKLKALGASDVAPPPAATSRSSFSKESSAETRRLADAKLEAMRRKKSGAAEVEHAAEIATAVRDARRWLDAGLPRRAEKELAAVSGYVSLSSESGGEFHLFLADVLEADANRGAEARRLLQRLAGESTSSSVRWKAERRLSGSASPGGGSAAGPSSSELGSLFGQQFGLGDGRQW</sequence>
<feature type="region of interest" description="Disordered" evidence="1">
    <location>
        <begin position="89"/>
        <end position="112"/>
    </location>
</feature>
<keyword evidence="4" id="KW-1185">Reference proteome</keyword>
<dbReference type="RefSeq" id="XP_005782344.1">
    <property type="nucleotide sequence ID" value="XM_005782287.1"/>
</dbReference>
<dbReference type="AlphaFoldDB" id="A0A0D3K2D0"/>
<dbReference type="EnsemblProtists" id="EOD29915">
    <property type="protein sequence ID" value="EOD29915"/>
    <property type="gene ID" value="EMIHUDRAFT_365595"/>
</dbReference>
<protein>
    <submittedName>
        <fullName evidence="3">Uncharacterized protein</fullName>
    </submittedName>
</protein>
<proteinExistence type="predicted"/>
<keyword evidence="2" id="KW-0732">Signal</keyword>
<evidence type="ECO:0000256" key="2">
    <source>
        <dbReference type="SAM" id="SignalP"/>
    </source>
</evidence>
<evidence type="ECO:0000313" key="3">
    <source>
        <dbReference type="EnsemblProtists" id="EOD29915"/>
    </source>
</evidence>
<evidence type="ECO:0000313" key="4">
    <source>
        <dbReference type="Proteomes" id="UP000013827"/>
    </source>
</evidence>
<accession>A0A0D3K2D0</accession>
<feature type="signal peptide" evidence="2">
    <location>
        <begin position="1"/>
        <end position="19"/>
    </location>
</feature>